<dbReference type="CDD" id="cd02775">
    <property type="entry name" value="MopB_CT"/>
    <property type="match status" value="1"/>
</dbReference>
<dbReference type="Proteomes" id="UP000192602">
    <property type="component" value="Unassembled WGS sequence"/>
</dbReference>
<dbReference type="RefSeq" id="WP_084276126.1">
    <property type="nucleotide sequence ID" value="NZ_AP026671.1"/>
</dbReference>
<dbReference type="SMART" id="SM00926">
    <property type="entry name" value="Molybdop_Fe4S4"/>
    <property type="match status" value="1"/>
</dbReference>
<dbReference type="InterPro" id="IPR006963">
    <property type="entry name" value="Mopterin_OxRdtase_4Fe-4S_dom"/>
</dbReference>
<dbReference type="InterPro" id="IPR009010">
    <property type="entry name" value="Asp_de-COase-like_dom_sf"/>
</dbReference>
<gene>
    <name evidence="5" type="ORF">SAMN05660197_1669</name>
</gene>
<evidence type="ECO:0000259" key="4">
    <source>
        <dbReference type="SMART" id="SM00926"/>
    </source>
</evidence>
<keyword evidence="6" id="KW-1185">Reference proteome</keyword>
<proteinExistence type="predicted"/>
<keyword evidence="2" id="KW-0408">Iron</keyword>
<reference evidence="6" key="1">
    <citation type="submission" date="2017-04" db="EMBL/GenBank/DDBJ databases">
        <authorList>
            <person name="Varghese N."/>
            <person name="Submissions S."/>
        </authorList>
    </citation>
    <scope>NUCLEOTIDE SEQUENCE [LARGE SCALE GENOMIC DNA]</scope>
    <source>
        <strain evidence="6">DSM 16512</strain>
    </source>
</reference>
<dbReference type="Gene3D" id="3.40.50.740">
    <property type="match status" value="1"/>
</dbReference>
<dbReference type="STRING" id="1069081.SAMN05660197_1669"/>
<dbReference type="SUPFAM" id="SSF50692">
    <property type="entry name" value="ADC-like"/>
    <property type="match status" value="1"/>
</dbReference>
<dbReference type="PANTHER" id="PTHR43742">
    <property type="entry name" value="TRIMETHYLAMINE-N-OXIDE REDUCTASE"/>
    <property type="match status" value="1"/>
</dbReference>
<evidence type="ECO:0000313" key="5">
    <source>
        <dbReference type="EMBL" id="SMC09847.1"/>
    </source>
</evidence>
<dbReference type="EMBL" id="FWWZ01000001">
    <property type="protein sequence ID" value="SMC09847.1"/>
    <property type="molecule type" value="Genomic_DNA"/>
</dbReference>
<evidence type="ECO:0000256" key="3">
    <source>
        <dbReference type="ARBA" id="ARBA00023014"/>
    </source>
</evidence>
<dbReference type="Pfam" id="PF00384">
    <property type="entry name" value="Molybdopterin"/>
    <property type="match status" value="1"/>
</dbReference>
<keyword evidence="3" id="KW-0411">Iron-sulfur</keyword>
<sequence length="573" mass="64679">MKTACPLDCYDACSVVFENGKLLGDKTHPFTRGHLCYKLNHYFDYPQLQSAYFEGEQISLEKALDILEEKIKSSQEILHFRGSGNVGKMQSITDLFFASIGATLTEGSLCDAAGQFGIEQGRGKNLILPLEQIEKSELVIVWGRNIGYTNHHILPYLQGKTLVVIDPVKTNLAKNAAMHLQITPRTDLELACMLARFVYMQNKEDEAFIEEHTEDFNFYADFIKSYRMVPTTEKIGVDLLDIATLAELMMEMKTVILVGNGVQKYAHGTEVVRAIDSLAAMLGLFGKEGCGVSFLGDTSLGLEDPFRVKARRVPKAEVDFGAYDICFIQGSNPAVTMPSSKRVQEGLKKSFTVVFGLYSDETAQLADLVIPAKNFLQKSDIRFSYGHEFVELMPKLQENENALSEYEFTKEMMGRFGLGELKAEEEYIEIFTQQLKKKGDYFVLPSYEELPYKEGFDESFCFIDEVEDEFDMLQEGYYLITPKAKNAINSQFKRDPYLYVPLRSGLHDGDRAVVSSEWGEVEMEVRLLAELRDDCVLAYAGSAINFVTPPQTDQHGNNAIFQEVKVKIQKVKE</sequence>
<dbReference type="Gene3D" id="3.30.2070.10">
    <property type="entry name" value="Formate dehydrogenase/DMSO reductase"/>
    <property type="match status" value="1"/>
</dbReference>
<dbReference type="InterPro" id="IPR006656">
    <property type="entry name" value="Mopterin_OxRdtase"/>
</dbReference>
<protein>
    <submittedName>
        <fullName evidence="5">Anaerobic selenocysteine-containing dehydrogenase</fullName>
    </submittedName>
</protein>
<dbReference type="Gene3D" id="3.40.228.10">
    <property type="entry name" value="Dimethylsulfoxide Reductase, domain 2"/>
    <property type="match status" value="1"/>
</dbReference>
<accession>A0A1W1WU88</accession>
<dbReference type="PANTHER" id="PTHR43742:SF6">
    <property type="entry name" value="OXIDOREDUCTASE YYAE-RELATED"/>
    <property type="match status" value="1"/>
</dbReference>
<dbReference type="GO" id="GO:0051536">
    <property type="term" value="F:iron-sulfur cluster binding"/>
    <property type="evidence" value="ECO:0007669"/>
    <property type="project" value="UniProtKB-KW"/>
</dbReference>
<dbReference type="AlphaFoldDB" id="A0A1W1WU88"/>
<evidence type="ECO:0000256" key="1">
    <source>
        <dbReference type="ARBA" id="ARBA00022723"/>
    </source>
</evidence>
<dbReference type="SUPFAM" id="SSF53706">
    <property type="entry name" value="Formate dehydrogenase/DMSO reductase, domains 1-3"/>
    <property type="match status" value="1"/>
</dbReference>
<dbReference type="GO" id="GO:0046872">
    <property type="term" value="F:metal ion binding"/>
    <property type="evidence" value="ECO:0007669"/>
    <property type="project" value="UniProtKB-KW"/>
</dbReference>
<organism evidence="5 6">
    <name type="scientific">Nitratiruptor tergarcus DSM 16512</name>
    <dbReference type="NCBI Taxonomy" id="1069081"/>
    <lineage>
        <taxon>Bacteria</taxon>
        <taxon>Pseudomonadati</taxon>
        <taxon>Campylobacterota</taxon>
        <taxon>Epsilonproteobacteria</taxon>
        <taxon>Nautiliales</taxon>
        <taxon>Nitratiruptoraceae</taxon>
        <taxon>Nitratiruptor</taxon>
    </lineage>
</organism>
<dbReference type="GO" id="GO:0016491">
    <property type="term" value="F:oxidoreductase activity"/>
    <property type="evidence" value="ECO:0007669"/>
    <property type="project" value="InterPro"/>
</dbReference>
<evidence type="ECO:0000256" key="2">
    <source>
        <dbReference type="ARBA" id="ARBA00023004"/>
    </source>
</evidence>
<dbReference type="OrthoDB" id="9810782at2"/>
<name>A0A1W1WU88_9BACT</name>
<dbReference type="InterPro" id="IPR050612">
    <property type="entry name" value="Prok_Mopterin_Oxidored"/>
</dbReference>
<keyword evidence="1" id="KW-0479">Metal-binding</keyword>
<feature type="domain" description="4Fe-4S Mo/W bis-MGD-type" evidence="4">
    <location>
        <begin position="1"/>
        <end position="48"/>
    </location>
</feature>
<dbReference type="Gene3D" id="2.40.40.20">
    <property type="match status" value="1"/>
</dbReference>
<evidence type="ECO:0000313" key="6">
    <source>
        <dbReference type="Proteomes" id="UP000192602"/>
    </source>
</evidence>